<dbReference type="AlphaFoldDB" id="Q4RQ53"/>
<organism evidence="2">
    <name type="scientific">Tetraodon nigroviridis</name>
    <name type="common">Spotted green pufferfish</name>
    <name type="synonym">Chelonodon nigroviridis</name>
    <dbReference type="NCBI Taxonomy" id="99883"/>
    <lineage>
        <taxon>Eukaryota</taxon>
        <taxon>Metazoa</taxon>
        <taxon>Chordata</taxon>
        <taxon>Craniata</taxon>
        <taxon>Vertebrata</taxon>
        <taxon>Euteleostomi</taxon>
        <taxon>Actinopterygii</taxon>
        <taxon>Neopterygii</taxon>
        <taxon>Teleostei</taxon>
        <taxon>Neoteleostei</taxon>
        <taxon>Acanthomorphata</taxon>
        <taxon>Eupercaria</taxon>
        <taxon>Tetraodontiformes</taxon>
        <taxon>Tetradontoidea</taxon>
        <taxon>Tetraodontidae</taxon>
        <taxon>Tetraodon</taxon>
    </lineage>
</organism>
<dbReference type="EMBL" id="CAAE01015006">
    <property type="protein sequence ID" value="CAG09479.1"/>
    <property type="molecule type" value="Genomic_DNA"/>
</dbReference>
<accession>Q4RQ53</accession>
<reference evidence="2" key="1">
    <citation type="journal article" date="2004" name="Nature">
        <title>Genome duplication in the teleost fish Tetraodon nigroviridis reveals the early vertebrate proto-karyotype.</title>
        <authorList>
            <person name="Jaillon O."/>
            <person name="Aury J.-M."/>
            <person name="Brunet F."/>
            <person name="Petit J.-L."/>
            <person name="Stange-Thomann N."/>
            <person name="Mauceli E."/>
            <person name="Bouneau L."/>
            <person name="Fischer C."/>
            <person name="Ozouf-Costaz C."/>
            <person name="Bernot A."/>
            <person name="Nicaud S."/>
            <person name="Jaffe D."/>
            <person name="Fisher S."/>
            <person name="Lutfalla G."/>
            <person name="Dossat C."/>
            <person name="Segurens B."/>
            <person name="Dasilva C."/>
            <person name="Salanoubat M."/>
            <person name="Levy M."/>
            <person name="Boudet N."/>
            <person name="Castellano S."/>
            <person name="Anthouard V."/>
            <person name="Jubin C."/>
            <person name="Castelli V."/>
            <person name="Katinka M."/>
            <person name="Vacherie B."/>
            <person name="Biemont C."/>
            <person name="Skalli Z."/>
            <person name="Cattolico L."/>
            <person name="Poulain J."/>
            <person name="De Berardinis V."/>
            <person name="Cruaud C."/>
            <person name="Duprat S."/>
            <person name="Brottier P."/>
            <person name="Coutanceau J.-P."/>
            <person name="Gouzy J."/>
            <person name="Parra G."/>
            <person name="Lardier G."/>
            <person name="Chapple C."/>
            <person name="McKernan K.J."/>
            <person name="McEwan P."/>
            <person name="Bosak S."/>
            <person name="Kellis M."/>
            <person name="Volff J.-N."/>
            <person name="Guigo R."/>
            <person name="Zody M.C."/>
            <person name="Mesirov J."/>
            <person name="Lindblad-Toh K."/>
            <person name="Birren B."/>
            <person name="Nusbaum C."/>
            <person name="Kahn D."/>
            <person name="Robinson-Rechavi M."/>
            <person name="Laudet V."/>
            <person name="Schachter V."/>
            <person name="Quetier F."/>
            <person name="Saurin W."/>
            <person name="Scarpelli C."/>
            <person name="Wincker P."/>
            <person name="Lander E.S."/>
            <person name="Weissenbach J."/>
            <person name="Roest Crollius H."/>
        </authorList>
    </citation>
    <scope>NUCLEOTIDE SEQUENCE [LARGE SCALE GENOMIC DNA]</scope>
</reference>
<proteinExistence type="predicted"/>
<sequence>MSDCEVEGDERGCANDGNVTATPILAHHSPSSSSSSDSYDSDYDRTERPKSRKTRESDGQPSQHGRESKGSHVKSPPFKSSDFDKYSDYSDDKYEYDEEGDDYDDNMCDYPQSKDSVSQSQGRGRHAKEQMKRGNMRGMKQQQCMDASQI</sequence>
<evidence type="ECO:0000313" key="2">
    <source>
        <dbReference type="EMBL" id="CAG09479.1"/>
    </source>
</evidence>
<comment type="caution">
    <text evidence="2">The sequence shown here is derived from an EMBL/GenBank/DDBJ whole genome shotgun (WGS) entry which is preliminary data.</text>
</comment>
<feature type="compositionally biased region" description="Basic and acidic residues" evidence="1">
    <location>
        <begin position="81"/>
        <end position="93"/>
    </location>
</feature>
<name>Q4RQ53_TETNG</name>
<gene>
    <name evidence="2" type="ORF">GSTENG00030766001</name>
</gene>
<protein>
    <submittedName>
        <fullName evidence="2">(spotted green pufferfish) hypothetical protein</fullName>
    </submittedName>
</protein>
<dbReference type="KEGG" id="tng:GSTEN00030766G001"/>
<feature type="compositionally biased region" description="Polar residues" evidence="1">
    <location>
        <begin position="140"/>
        <end position="150"/>
    </location>
</feature>
<feature type="compositionally biased region" description="Polar residues" evidence="1">
    <location>
        <begin position="113"/>
        <end position="122"/>
    </location>
</feature>
<feature type="compositionally biased region" description="Basic and acidic residues" evidence="1">
    <location>
        <begin position="42"/>
        <end position="70"/>
    </location>
</feature>
<feature type="compositionally biased region" description="Acidic residues" evidence="1">
    <location>
        <begin position="94"/>
        <end position="107"/>
    </location>
</feature>
<feature type="region of interest" description="Disordered" evidence="1">
    <location>
        <begin position="1"/>
        <end position="150"/>
    </location>
</feature>
<evidence type="ECO:0000256" key="1">
    <source>
        <dbReference type="SAM" id="MobiDB-lite"/>
    </source>
</evidence>
<reference evidence="2" key="2">
    <citation type="submission" date="2004-02" db="EMBL/GenBank/DDBJ databases">
        <authorList>
            <consortium name="Genoscope"/>
            <consortium name="Whitehead Institute Centre for Genome Research"/>
        </authorList>
    </citation>
    <scope>NUCLEOTIDE SEQUENCE</scope>
</reference>